<protein>
    <submittedName>
        <fullName evidence="1">Uncharacterized protein</fullName>
    </submittedName>
</protein>
<sequence>MLSCIYEINTEDYITCIEWAPFSSTVFVVAQTKALFVYDLNLNENNEIAKQNIYDKDSNVTTITAFTFHHAYDYAITVGCNNGELCLVKLAPQIRGHILRFELGETQPNTMENQLKKVQFMLDSHRD</sequence>
<dbReference type="Gene3D" id="2.130.10.10">
    <property type="entry name" value="YVTN repeat-like/Quinoprotein amine dehydrogenase"/>
    <property type="match status" value="1"/>
</dbReference>
<dbReference type="InterPro" id="IPR036322">
    <property type="entry name" value="WD40_repeat_dom_sf"/>
</dbReference>
<feature type="non-terminal residue" evidence="1">
    <location>
        <position position="127"/>
    </location>
</feature>
<evidence type="ECO:0000313" key="1">
    <source>
        <dbReference type="EMBL" id="JAR99136.1"/>
    </source>
</evidence>
<reference evidence="1" key="2">
    <citation type="journal article" date="2017" name="J. Med. Entomol.">
        <title>Transcriptome Analysis of the Triatoma infestans (Hemiptera: Reduviidae) Integument.</title>
        <authorList>
            <person name="Calderon-Fernandez G.M."/>
            <person name="Moriconi D.E."/>
            <person name="Dulbecco A.B."/>
            <person name="Juarez M.P."/>
        </authorList>
    </citation>
    <scope>NUCLEOTIDE SEQUENCE</scope>
    <source>
        <strain evidence="1">Int1</strain>
        <tissue evidence="1">Integument</tissue>
    </source>
</reference>
<dbReference type="EMBL" id="GEMB01004126">
    <property type="protein sequence ID" value="JAR99136.1"/>
    <property type="molecule type" value="Transcribed_RNA"/>
</dbReference>
<dbReference type="AlphaFoldDB" id="A0A170XRJ0"/>
<reference evidence="1" key="1">
    <citation type="submission" date="2016-04" db="EMBL/GenBank/DDBJ databases">
        <authorList>
            <person name="Calderon-Fernandez G.M.Sr."/>
        </authorList>
    </citation>
    <scope>NUCLEOTIDE SEQUENCE</scope>
    <source>
        <strain evidence="1">Int1</strain>
        <tissue evidence="1">Integument</tissue>
    </source>
</reference>
<dbReference type="SUPFAM" id="SSF50978">
    <property type="entry name" value="WD40 repeat-like"/>
    <property type="match status" value="1"/>
</dbReference>
<dbReference type="InterPro" id="IPR015943">
    <property type="entry name" value="WD40/YVTN_repeat-like_dom_sf"/>
</dbReference>
<name>A0A170XRJ0_TRIIF</name>
<proteinExistence type="predicted"/>
<accession>A0A170XRJ0</accession>
<organism evidence="1">
    <name type="scientific">Triatoma infestans</name>
    <name type="common">Assassin bug</name>
    <dbReference type="NCBI Taxonomy" id="30076"/>
    <lineage>
        <taxon>Eukaryota</taxon>
        <taxon>Metazoa</taxon>
        <taxon>Ecdysozoa</taxon>
        <taxon>Arthropoda</taxon>
        <taxon>Hexapoda</taxon>
        <taxon>Insecta</taxon>
        <taxon>Pterygota</taxon>
        <taxon>Neoptera</taxon>
        <taxon>Paraneoptera</taxon>
        <taxon>Hemiptera</taxon>
        <taxon>Heteroptera</taxon>
        <taxon>Panheteroptera</taxon>
        <taxon>Cimicomorpha</taxon>
        <taxon>Reduviidae</taxon>
        <taxon>Triatominae</taxon>
        <taxon>Triatoma</taxon>
    </lineage>
</organism>